<evidence type="ECO:0000313" key="2">
    <source>
        <dbReference type="EMBL" id="MBB3103811.1"/>
    </source>
</evidence>
<keyword evidence="1" id="KW-0812">Transmembrane</keyword>
<dbReference type="EMBL" id="JACHXI010000009">
    <property type="protein sequence ID" value="MBB3103811.1"/>
    <property type="molecule type" value="Genomic_DNA"/>
</dbReference>
<keyword evidence="1" id="KW-0472">Membrane</keyword>
<sequence length="157" mass="18664">MDVLKDIATIVTAIVGLGVAIWGIYKGYIEFHLQGKQRRAEIFLKKQSEYFGNKSFCELRYLLGRDDEKLKDIAFEDKRAYLTFFEEIAVLKNSGLINPDLTYYMFGYYATQCLESKNFWLDLNKQDIFWNVFLRFSTEMKVRLHSRKEVIKHDIEF</sequence>
<dbReference type="AlphaFoldDB" id="A0A839T2P5"/>
<keyword evidence="1" id="KW-1133">Transmembrane helix</keyword>
<dbReference type="Proteomes" id="UP000549250">
    <property type="component" value="Unassembled WGS sequence"/>
</dbReference>
<proteinExistence type="predicted"/>
<comment type="caution">
    <text evidence="2">The sequence shown here is derived from an EMBL/GenBank/DDBJ whole genome shotgun (WGS) entry which is preliminary data.</text>
</comment>
<feature type="transmembrane region" description="Helical" evidence="1">
    <location>
        <begin position="6"/>
        <end position="29"/>
    </location>
</feature>
<evidence type="ECO:0000256" key="1">
    <source>
        <dbReference type="SAM" id="Phobius"/>
    </source>
</evidence>
<dbReference type="RefSeq" id="WP_183166711.1">
    <property type="nucleotide sequence ID" value="NZ_JACHXI010000009.1"/>
</dbReference>
<name>A0A839T2P5_AZOMA</name>
<organism evidence="2 3">
    <name type="scientific">Azomonas macrocytogenes</name>
    <name type="common">Azotobacter macrocytogenes</name>
    <dbReference type="NCBI Taxonomy" id="69962"/>
    <lineage>
        <taxon>Bacteria</taxon>
        <taxon>Pseudomonadati</taxon>
        <taxon>Pseudomonadota</taxon>
        <taxon>Gammaproteobacteria</taxon>
        <taxon>Pseudomonadales</taxon>
        <taxon>Pseudomonadaceae</taxon>
        <taxon>Azomonas</taxon>
    </lineage>
</organism>
<protein>
    <recommendedName>
        <fullName evidence="4">DUF4760 domain-containing protein</fullName>
    </recommendedName>
</protein>
<evidence type="ECO:0000313" key="3">
    <source>
        <dbReference type="Proteomes" id="UP000549250"/>
    </source>
</evidence>
<gene>
    <name evidence="2" type="ORF">FHR87_002208</name>
</gene>
<keyword evidence="3" id="KW-1185">Reference proteome</keyword>
<reference evidence="2 3" key="1">
    <citation type="submission" date="2020-08" db="EMBL/GenBank/DDBJ databases">
        <title>Genomic Encyclopedia of Type Strains, Phase III (KMG-III): the genomes of soil and plant-associated and newly described type strains.</title>
        <authorList>
            <person name="Whitman W."/>
        </authorList>
    </citation>
    <scope>NUCLEOTIDE SEQUENCE [LARGE SCALE GENOMIC DNA]</scope>
    <source>
        <strain evidence="2 3">CECT 4462</strain>
    </source>
</reference>
<accession>A0A839T2P5</accession>
<evidence type="ECO:0008006" key="4">
    <source>
        <dbReference type="Google" id="ProtNLM"/>
    </source>
</evidence>